<evidence type="ECO:0000313" key="3">
    <source>
        <dbReference type="Proteomes" id="UP000253324"/>
    </source>
</evidence>
<accession>A0A368YM67</accession>
<evidence type="ECO:0000256" key="1">
    <source>
        <dbReference type="SAM" id="Phobius"/>
    </source>
</evidence>
<keyword evidence="1" id="KW-0472">Membrane</keyword>
<evidence type="ECO:0000313" key="2">
    <source>
        <dbReference type="EMBL" id="RCW80679.1"/>
    </source>
</evidence>
<sequence length="211" mass="23070">MTLADRVVVINDFGGRTLNDWLWSATVDRLMHHTFWPVLPVAAILTFRAILTLRSVLAILTLLTILALRELLAFRNLLTIGIVAVTVAIVHAIVIIAVLIVLILILIIALILDRRLSLSRKNDSIIVLGVLEIVFSHHAVTGTLCIPCKSGIFFGDVLSIPPDFDIGAVALVVTGQWVGTFAAVIIVTASAHAPILLYWPHTYLFSENQGR</sequence>
<keyword evidence="1" id="KW-0812">Transmembrane</keyword>
<comment type="caution">
    <text evidence="2">The sequence shown here is derived from an EMBL/GenBank/DDBJ whole genome shotgun (WGS) entry which is preliminary data.</text>
</comment>
<gene>
    <name evidence="2" type="ORF">C7476_113153</name>
</gene>
<feature type="transmembrane region" description="Helical" evidence="1">
    <location>
        <begin position="56"/>
        <end position="74"/>
    </location>
</feature>
<keyword evidence="1" id="KW-1133">Transmembrane helix</keyword>
<dbReference type="Proteomes" id="UP000253324">
    <property type="component" value="Unassembled WGS sequence"/>
</dbReference>
<name>A0A368YM67_9HYPH</name>
<feature type="transmembrane region" description="Helical" evidence="1">
    <location>
        <begin position="80"/>
        <end position="112"/>
    </location>
</feature>
<keyword evidence="3" id="KW-1185">Reference proteome</keyword>
<dbReference type="EMBL" id="QPJM01000013">
    <property type="protein sequence ID" value="RCW80679.1"/>
    <property type="molecule type" value="Genomic_DNA"/>
</dbReference>
<dbReference type="AlphaFoldDB" id="A0A368YM67"/>
<feature type="transmembrane region" description="Helical" evidence="1">
    <location>
        <begin position="124"/>
        <end position="146"/>
    </location>
</feature>
<protein>
    <submittedName>
        <fullName evidence="2">Uncharacterized protein</fullName>
    </submittedName>
</protein>
<organism evidence="2 3">
    <name type="scientific">Phyllobacterium bourgognense</name>
    <dbReference type="NCBI Taxonomy" id="314236"/>
    <lineage>
        <taxon>Bacteria</taxon>
        <taxon>Pseudomonadati</taxon>
        <taxon>Pseudomonadota</taxon>
        <taxon>Alphaproteobacteria</taxon>
        <taxon>Hyphomicrobiales</taxon>
        <taxon>Phyllobacteriaceae</taxon>
        <taxon>Phyllobacterium</taxon>
    </lineage>
</organism>
<feature type="transmembrane region" description="Helical" evidence="1">
    <location>
        <begin position="166"/>
        <end position="199"/>
    </location>
</feature>
<proteinExistence type="predicted"/>
<reference evidence="2 3" key="1">
    <citation type="submission" date="2018-07" db="EMBL/GenBank/DDBJ databases">
        <title>Genomic Encyclopedia of Type Strains, Phase III (KMG-III): the genomes of soil and plant-associated and newly described type strains.</title>
        <authorList>
            <person name="Whitman W."/>
        </authorList>
    </citation>
    <scope>NUCLEOTIDE SEQUENCE [LARGE SCALE GENOMIC DNA]</scope>
    <source>
        <strain evidence="2 3">31-25a</strain>
    </source>
</reference>